<evidence type="ECO:0000256" key="1">
    <source>
        <dbReference type="SAM" id="SignalP"/>
    </source>
</evidence>
<evidence type="ECO:0000313" key="2">
    <source>
        <dbReference type="EMBL" id="QKE62633.1"/>
    </source>
</evidence>
<dbReference type="Proteomes" id="UP000501379">
    <property type="component" value="Chromosome"/>
</dbReference>
<organism evidence="2 3">
    <name type="scientific">Aquipseudomonas campi</name>
    <dbReference type="NCBI Taxonomy" id="2731681"/>
    <lineage>
        <taxon>Bacteria</taxon>
        <taxon>Pseudomonadati</taxon>
        <taxon>Pseudomonadota</taxon>
        <taxon>Gammaproteobacteria</taxon>
        <taxon>Pseudomonadales</taxon>
        <taxon>Pseudomonadaceae</taxon>
        <taxon>Aquipseudomonas</taxon>
    </lineage>
</organism>
<dbReference type="RefSeq" id="WP_173204716.1">
    <property type="nucleotide sequence ID" value="NZ_CP053697.2"/>
</dbReference>
<gene>
    <name evidence="2" type="ORF">HNE05_04410</name>
</gene>
<dbReference type="EMBL" id="CP053697">
    <property type="protein sequence ID" value="QKE62633.1"/>
    <property type="molecule type" value="Genomic_DNA"/>
</dbReference>
<proteinExistence type="predicted"/>
<sequence>MKKLCLALVTLLPLTAVAYPVEMNKQMNGAEVSATLEDIDSDIGSVMLYNYGQRAAQCKATFRNGPDAPRTRKIDLAPGQNSNLTVKFGRQVIKLRVDLTCKPI</sequence>
<name>A0A6M8F8T3_9GAMM</name>
<dbReference type="KEGG" id="pcam:HNE05_04410"/>
<feature type="chain" id="PRO_5026984649" evidence="1">
    <location>
        <begin position="19"/>
        <end position="104"/>
    </location>
</feature>
<protein>
    <submittedName>
        <fullName evidence="2">3-phosphoglycerate kinase</fullName>
    </submittedName>
</protein>
<reference evidence="2" key="1">
    <citation type="submission" date="2020-07" db="EMBL/GenBank/DDBJ databases">
        <title>Nitrate ammonifying Pseudomonas campi sp. nov. isolated from German agricultural grassland.</title>
        <authorList>
            <person name="Timsy T."/>
            <person name="Ulrich A."/>
            <person name="Spanner T."/>
            <person name="Foesel B."/>
            <person name="Kolb S."/>
            <person name="Horn M.A."/>
            <person name="Behrendt U."/>
        </authorList>
    </citation>
    <scope>NUCLEOTIDE SEQUENCE</scope>
    <source>
        <strain evidence="2">S1-A32-2</strain>
    </source>
</reference>
<keyword evidence="1" id="KW-0732">Signal</keyword>
<accession>A0A6M8F8T3</accession>
<evidence type="ECO:0000313" key="3">
    <source>
        <dbReference type="Proteomes" id="UP000501379"/>
    </source>
</evidence>
<dbReference type="AlphaFoldDB" id="A0A6M8F8T3"/>
<keyword evidence="2" id="KW-0808">Transferase</keyword>
<dbReference type="GO" id="GO:0016301">
    <property type="term" value="F:kinase activity"/>
    <property type="evidence" value="ECO:0007669"/>
    <property type="project" value="UniProtKB-KW"/>
</dbReference>
<keyword evidence="3" id="KW-1185">Reference proteome</keyword>
<feature type="signal peptide" evidence="1">
    <location>
        <begin position="1"/>
        <end position="18"/>
    </location>
</feature>
<keyword evidence="2" id="KW-0418">Kinase</keyword>